<gene>
    <name evidence="2" type="ORF">ALQ77_04544</name>
</gene>
<dbReference type="PRINTS" id="PR00368">
    <property type="entry name" value="FADPNR"/>
</dbReference>
<name>A0A3M3EW17_9PSED</name>
<dbReference type="STRING" id="47879.AXG94_05715"/>
<dbReference type="GO" id="GO:0004497">
    <property type="term" value="F:monooxygenase activity"/>
    <property type="evidence" value="ECO:0007669"/>
    <property type="project" value="TreeGrafter"/>
</dbReference>
<dbReference type="Pfam" id="PF13738">
    <property type="entry name" value="Pyr_redox_3"/>
    <property type="match status" value="1"/>
</dbReference>
<dbReference type="Proteomes" id="UP000270661">
    <property type="component" value="Unassembled WGS sequence"/>
</dbReference>
<reference evidence="2 3" key="1">
    <citation type="submission" date="2018-08" db="EMBL/GenBank/DDBJ databases">
        <title>Recombination of ecologically and evolutionarily significant loci maintains genetic cohesion in the Pseudomonas syringae species complex.</title>
        <authorList>
            <person name="Dillon M."/>
            <person name="Thakur S."/>
            <person name="Almeida R.N.D."/>
            <person name="Weir B.S."/>
            <person name="Guttman D.S."/>
        </authorList>
    </citation>
    <scope>NUCLEOTIDE SEQUENCE [LARGE SCALE GENOMIC DNA]</scope>
    <source>
        <strain evidence="2 3">NCPPB2445</strain>
    </source>
</reference>
<dbReference type="NCBIfam" id="NF040505">
    <property type="entry name" value="ArsO_flavin_mono"/>
    <property type="match status" value="1"/>
</dbReference>
<dbReference type="InterPro" id="IPR036188">
    <property type="entry name" value="FAD/NAD-bd_sf"/>
</dbReference>
<proteinExistence type="predicted"/>
<dbReference type="EMBL" id="RBOJ01000039">
    <property type="protein sequence ID" value="RMM52949.1"/>
    <property type="molecule type" value="Genomic_DNA"/>
</dbReference>
<accession>A0A3M3EW17</accession>
<keyword evidence="1" id="KW-0560">Oxidoreductase</keyword>
<evidence type="ECO:0008006" key="4">
    <source>
        <dbReference type="Google" id="ProtNLM"/>
    </source>
</evidence>
<dbReference type="PANTHER" id="PTHR43539:SF78">
    <property type="entry name" value="FLAVIN-CONTAINING MONOOXYGENASE"/>
    <property type="match status" value="1"/>
</dbReference>
<dbReference type="PANTHER" id="PTHR43539">
    <property type="entry name" value="FLAVIN-BINDING MONOOXYGENASE-LIKE PROTEIN (AFU_ORTHOLOGUE AFUA_4G09220)"/>
    <property type="match status" value="1"/>
</dbReference>
<evidence type="ECO:0000313" key="2">
    <source>
        <dbReference type="EMBL" id="RMM52949.1"/>
    </source>
</evidence>
<dbReference type="AlphaFoldDB" id="A0A3M3EW17"/>
<sequence length="369" mass="40606">MTVLHRSKVRPMTDSLNAQPDVVIIGGGQSALATAYFLRRTPLSFIILDAENEPGGAWRHGWNSLRLFSPATWSSIPGWMMPPTQDGYPSRNHVIEYLTQYEQRYHFPVERPVRVTSVKRTETGLRVHSDDKHWDTKVVVSATGTWSNPYVPHYPNAELFAGRQLHSANYVEAQAFAGKKVLVVGGGNSGAQILAEVSKVAETTWVTPVEPIFLPDDVDGRVLFERATERWKAQLEGRLIEQPVGGLGDIVMVAPVVEARARNVLKSVRPFKSFTRNGVIWADGSESAVDAVIWCTGFRPAVQHLDSLGVVNTEGCVEVEGTHSTRESRLWLVGYGEWTGSASATLVGVTRTARSTVSEIVAFLADQSV</sequence>
<dbReference type="PRINTS" id="PR00469">
    <property type="entry name" value="PNDRDTASEII"/>
</dbReference>
<dbReference type="Gene3D" id="3.50.50.60">
    <property type="entry name" value="FAD/NAD(P)-binding domain"/>
    <property type="match status" value="1"/>
</dbReference>
<dbReference type="InterPro" id="IPR050982">
    <property type="entry name" value="Auxin_biosynth/cation_transpt"/>
</dbReference>
<comment type="caution">
    <text evidence="2">The sequence shown here is derived from an EMBL/GenBank/DDBJ whole genome shotgun (WGS) entry which is preliminary data.</text>
</comment>
<protein>
    <recommendedName>
        <fullName evidence="4">FAD/NAD(P)-binding domain-containing protein</fullName>
    </recommendedName>
</protein>
<evidence type="ECO:0000313" key="3">
    <source>
        <dbReference type="Proteomes" id="UP000270661"/>
    </source>
</evidence>
<dbReference type="SUPFAM" id="SSF51905">
    <property type="entry name" value="FAD/NAD(P)-binding domain"/>
    <property type="match status" value="2"/>
</dbReference>
<dbReference type="GO" id="GO:0050660">
    <property type="term" value="F:flavin adenine dinucleotide binding"/>
    <property type="evidence" value="ECO:0007669"/>
    <property type="project" value="TreeGrafter"/>
</dbReference>
<keyword evidence="3" id="KW-1185">Reference proteome</keyword>
<organism evidence="2 3">
    <name type="scientific">Pseudomonas corrugata</name>
    <dbReference type="NCBI Taxonomy" id="47879"/>
    <lineage>
        <taxon>Bacteria</taxon>
        <taxon>Pseudomonadati</taxon>
        <taxon>Pseudomonadota</taxon>
        <taxon>Gammaproteobacteria</taxon>
        <taxon>Pseudomonadales</taxon>
        <taxon>Pseudomonadaceae</taxon>
        <taxon>Pseudomonas</taxon>
    </lineage>
</organism>
<evidence type="ECO:0000256" key="1">
    <source>
        <dbReference type="ARBA" id="ARBA00023002"/>
    </source>
</evidence>